<dbReference type="EMBL" id="JAEHFV010000018">
    <property type="protein sequence ID" value="MBK0371314.1"/>
    <property type="molecule type" value="Genomic_DNA"/>
</dbReference>
<evidence type="ECO:0000313" key="3">
    <source>
        <dbReference type="Proteomes" id="UP000609172"/>
    </source>
</evidence>
<dbReference type="PANTHER" id="PTHR38590">
    <property type="entry name" value="BLL0828 PROTEIN"/>
    <property type="match status" value="1"/>
</dbReference>
<organism evidence="2 3">
    <name type="scientific">Flavobacterium agrisoli</name>
    <dbReference type="NCBI Taxonomy" id="2793066"/>
    <lineage>
        <taxon>Bacteria</taxon>
        <taxon>Pseudomonadati</taxon>
        <taxon>Bacteroidota</taxon>
        <taxon>Flavobacteriia</taxon>
        <taxon>Flavobacteriales</taxon>
        <taxon>Flavobacteriaceae</taxon>
        <taxon>Flavobacterium</taxon>
    </lineage>
</organism>
<evidence type="ECO:0000259" key="1">
    <source>
        <dbReference type="Pfam" id="PF04480"/>
    </source>
</evidence>
<accession>A0A934PR09</accession>
<dbReference type="Gene3D" id="3.40.960.10">
    <property type="entry name" value="VSR Endonuclease"/>
    <property type="match status" value="1"/>
</dbReference>
<name>A0A934PR09_9FLAO</name>
<proteinExistence type="predicted"/>
<dbReference type="InterPro" id="IPR007569">
    <property type="entry name" value="DUF559"/>
</dbReference>
<reference evidence="2" key="1">
    <citation type="submission" date="2020-12" db="EMBL/GenBank/DDBJ databases">
        <title>Bacterial novel species Flavobacterium sp. SE-1-e isolated from soil.</title>
        <authorList>
            <person name="Jung H.-Y."/>
        </authorList>
    </citation>
    <scope>NUCLEOTIDE SEQUENCE</scope>
    <source>
        <strain evidence="2">SE-1-e</strain>
    </source>
</reference>
<dbReference type="PANTHER" id="PTHR38590:SF1">
    <property type="entry name" value="BLL0828 PROTEIN"/>
    <property type="match status" value="1"/>
</dbReference>
<dbReference type="Proteomes" id="UP000609172">
    <property type="component" value="Unassembled WGS sequence"/>
</dbReference>
<sequence>MKRKIIPYNPKLTALARDLRNNSTKAEIILWQKLKRKQMYGYDFHRQKPIANYILDFFWYELMLGIEVDGYSHEFLEVYNKDVVKENKMNEIGITILRFTDFQVLKDTENVLRAIEFYILEFEKHTPSPSREGS</sequence>
<dbReference type="InterPro" id="IPR011335">
    <property type="entry name" value="Restrct_endonuc-II-like"/>
</dbReference>
<dbReference type="Pfam" id="PF04480">
    <property type="entry name" value="DUF559"/>
    <property type="match status" value="1"/>
</dbReference>
<comment type="caution">
    <text evidence="2">The sequence shown here is derived from an EMBL/GenBank/DDBJ whole genome shotgun (WGS) entry which is preliminary data.</text>
</comment>
<dbReference type="InterPro" id="IPR047216">
    <property type="entry name" value="Endonuclease_DUF559_bact"/>
</dbReference>
<gene>
    <name evidence="2" type="ORF">I5M07_15950</name>
</gene>
<dbReference type="AlphaFoldDB" id="A0A934PR09"/>
<dbReference type="SUPFAM" id="SSF52980">
    <property type="entry name" value="Restriction endonuclease-like"/>
    <property type="match status" value="1"/>
</dbReference>
<feature type="domain" description="DUF559" evidence="1">
    <location>
        <begin position="11"/>
        <end position="116"/>
    </location>
</feature>
<protein>
    <submittedName>
        <fullName evidence="2">DUF559 domain-containing protein</fullName>
    </submittedName>
</protein>
<dbReference type="CDD" id="cd01038">
    <property type="entry name" value="Endonuclease_DUF559"/>
    <property type="match status" value="1"/>
</dbReference>
<evidence type="ECO:0000313" key="2">
    <source>
        <dbReference type="EMBL" id="MBK0371314.1"/>
    </source>
</evidence>
<keyword evidence="3" id="KW-1185">Reference proteome</keyword>
<dbReference type="RefSeq" id="WP_200107442.1">
    <property type="nucleotide sequence ID" value="NZ_JAEHFV010000018.1"/>
</dbReference>